<sequence>MRKMSNIILIFALILGLFSAMIEPAAAAPVPSIPTFAVTSNFSIQDTTAIIPSGYNLVDAQGLPEGKTALLMANYSSSTGYKHQLRVFDQDGTLISSTELSGLMDTRYKSIEVHMLALNDGNVLITYNRSDSSSSNTFTGTVTESRNGAYFIIVNELGQKVVNQTQINTSTGTSLTRSISITQLTGGNIAFSFQRNDNISLATRVFTTAGAAVSSETLLVSANAINSYVAAGNDNTYLVTYNEGSPSNKLWLRQFSSAGVALGAAQDLGSFANTSISMQSLSDGNILFGAYSYSTGGTAARIYSSSGVLQKSFTISNGSINNGGFVVYRNAGEEGFIIGKTDDASTNAINNAYENGYNGNPTNWTGTVYYYFDYYLNDGTFIARTDQPVDSGPGVLQSWNDDWWDYNTYNLPSFFLVSGYEEGLGLITTVNPTTTSYTTYTNLFNMNGSSSPSIPESEPSATVDYVNEELVGLTASGTYTVNGTTVTADGSGKLAIDSSWLGTTLSIVKKGNGTTTSDSTAQSLQVPSRPAAPTGVTATDEMAIGVNDGTLANVATTMEYKKGATGAWTNITGTSVTGLAPDTYY</sequence>
<feature type="region of interest" description="Disordered" evidence="1">
    <location>
        <begin position="512"/>
        <end position="535"/>
    </location>
</feature>
<feature type="signal peptide" evidence="2">
    <location>
        <begin position="1"/>
        <end position="27"/>
    </location>
</feature>
<feature type="non-terminal residue" evidence="3">
    <location>
        <position position="585"/>
    </location>
</feature>
<evidence type="ECO:0000256" key="1">
    <source>
        <dbReference type="SAM" id="MobiDB-lite"/>
    </source>
</evidence>
<dbReference type="RefSeq" id="WP_139172048.1">
    <property type="nucleotide sequence ID" value="NZ_FNDX01000034.1"/>
</dbReference>
<organism evidence="3 4">
    <name type="scientific">Paenibacillus typhae</name>
    <dbReference type="NCBI Taxonomy" id="1174501"/>
    <lineage>
        <taxon>Bacteria</taxon>
        <taxon>Bacillati</taxon>
        <taxon>Bacillota</taxon>
        <taxon>Bacilli</taxon>
        <taxon>Bacillales</taxon>
        <taxon>Paenibacillaceae</taxon>
        <taxon>Paenibacillus</taxon>
    </lineage>
</organism>
<reference evidence="4" key="1">
    <citation type="submission" date="2016-10" db="EMBL/GenBank/DDBJ databases">
        <authorList>
            <person name="Varghese N."/>
            <person name="Submissions S."/>
        </authorList>
    </citation>
    <scope>NUCLEOTIDE SEQUENCE [LARGE SCALE GENOMIC DNA]</scope>
    <source>
        <strain evidence="4">CGMCC 1.11012</strain>
    </source>
</reference>
<dbReference type="STRING" id="1174501.SAMN05216192_13448"/>
<dbReference type="Proteomes" id="UP000199050">
    <property type="component" value="Unassembled WGS sequence"/>
</dbReference>
<gene>
    <name evidence="3" type="ORF">SAMN05216192_13448</name>
</gene>
<evidence type="ECO:0000313" key="3">
    <source>
        <dbReference type="EMBL" id="SDK20028.1"/>
    </source>
</evidence>
<dbReference type="EMBL" id="FNDX01000034">
    <property type="protein sequence ID" value="SDK20028.1"/>
    <property type="molecule type" value="Genomic_DNA"/>
</dbReference>
<name>A0A1G8ZY40_9BACL</name>
<keyword evidence="2" id="KW-0732">Signal</keyword>
<evidence type="ECO:0000313" key="4">
    <source>
        <dbReference type="Proteomes" id="UP000199050"/>
    </source>
</evidence>
<feature type="chain" id="PRO_5011793098" evidence="2">
    <location>
        <begin position="28"/>
        <end position="585"/>
    </location>
</feature>
<dbReference type="AlphaFoldDB" id="A0A1G8ZY40"/>
<proteinExistence type="predicted"/>
<dbReference type="OrthoDB" id="2480046at2"/>
<protein>
    <submittedName>
        <fullName evidence="3">Uncharacterized protein</fullName>
    </submittedName>
</protein>
<feature type="compositionally biased region" description="Polar residues" evidence="1">
    <location>
        <begin position="512"/>
        <end position="526"/>
    </location>
</feature>
<accession>A0A1G8ZY40</accession>
<keyword evidence="4" id="KW-1185">Reference proteome</keyword>
<evidence type="ECO:0000256" key="2">
    <source>
        <dbReference type="SAM" id="SignalP"/>
    </source>
</evidence>